<dbReference type="GO" id="GO:1904423">
    <property type="term" value="C:dehydrodolichyl diphosphate synthase complex"/>
    <property type="evidence" value="ECO:0007669"/>
    <property type="project" value="InterPro"/>
</dbReference>
<name>A0AAE0Y4L0_9GAST</name>
<proteinExistence type="inferred from homology"/>
<sequence>MRAYFLRLIHYVIALAEFLQHLVLRMPLYAIFTPMKLKTTASTIQEDSKLLKKIPSHVGILVAEDEFSLKDLANVIVWSVALGISYISVYDINGEIKRNSVVLQRNIEKSKLDIMAQDQSSYDIQLFSTSQPAAEATSNSKHKPHKADVLLLCIEDGHKRIVDMARHVSQMVTSGMLRQEDIIPSRIDNLFQESFHFPDPDVCLKFGNTDCLFGYLPWQMRLTEIISMPSHRGIGYKCFLSSLLRYANTSQRFGK</sequence>
<dbReference type="SUPFAM" id="SSF64005">
    <property type="entry name" value="Undecaprenyl diphosphate synthase"/>
    <property type="match status" value="1"/>
</dbReference>
<keyword evidence="7" id="KW-0812">Transmembrane</keyword>
<dbReference type="GO" id="GO:0045547">
    <property type="term" value="F:ditrans,polycis-polyprenyl diphosphate synthase [(2E,6E)-farnesyl diphosphate specific] activity"/>
    <property type="evidence" value="ECO:0007669"/>
    <property type="project" value="UniProtKB-EC"/>
</dbReference>
<dbReference type="Gene3D" id="3.40.1180.10">
    <property type="entry name" value="Decaprenyl diphosphate synthase-like"/>
    <property type="match status" value="1"/>
</dbReference>
<evidence type="ECO:0000256" key="8">
    <source>
        <dbReference type="ARBA" id="ARBA00022824"/>
    </source>
</evidence>
<evidence type="ECO:0000256" key="5">
    <source>
        <dbReference type="ARBA" id="ARBA00012596"/>
    </source>
</evidence>
<keyword evidence="9" id="KW-0460">Magnesium</keyword>
<evidence type="ECO:0000256" key="11">
    <source>
        <dbReference type="ARBA" id="ARBA00023136"/>
    </source>
</evidence>
<comment type="cofactor">
    <cofactor evidence="1">
        <name>Mg(2+)</name>
        <dbReference type="ChEBI" id="CHEBI:18420"/>
    </cofactor>
</comment>
<evidence type="ECO:0000313" key="14">
    <source>
        <dbReference type="Proteomes" id="UP001283361"/>
    </source>
</evidence>
<comment type="similarity">
    <text evidence="4">Belongs to the UPP synthase family.</text>
</comment>
<evidence type="ECO:0000256" key="3">
    <source>
        <dbReference type="ARBA" id="ARBA00004922"/>
    </source>
</evidence>
<comment type="pathway">
    <text evidence="3">Protein modification; protein glycosylation.</text>
</comment>
<evidence type="ECO:0000313" key="13">
    <source>
        <dbReference type="EMBL" id="KAK3732567.1"/>
    </source>
</evidence>
<organism evidence="13 14">
    <name type="scientific">Elysia crispata</name>
    <name type="common">lettuce slug</name>
    <dbReference type="NCBI Taxonomy" id="231223"/>
    <lineage>
        <taxon>Eukaryota</taxon>
        <taxon>Metazoa</taxon>
        <taxon>Spiralia</taxon>
        <taxon>Lophotrochozoa</taxon>
        <taxon>Mollusca</taxon>
        <taxon>Gastropoda</taxon>
        <taxon>Heterobranchia</taxon>
        <taxon>Euthyneura</taxon>
        <taxon>Panpulmonata</taxon>
        <taxon>Sacoglossa</taxon>
        <taxon>Placobranchoidea</taxon>
        <taxon>Plakobranchidae</taxon>
        <taxon>Elysia</taxon>
    </lineage>
</organism>
<evidence type="ECO:0000256" key="2">
    <source>
        <dbReference type="ARBA" id="ARBA00004586"/>
    </source>
</evidence>
<dbReference type="EMBL" id="JAWDGP010006956">
    <property type="protein sequence ID" value="KAK3732567.1"/>
    <property type="molecule type" value="Genomic_DNA"/>
</dbReference>
<dbReference type="GO" id="GO:0005789">
    <property type="term" value="C:endoplasmic reticulum membrane"/>
    <property type="evidence" value="ECO:0007669"/>
    <property type="project" value="UniProtKB-SubCell"/>
</dbReference>
<evidence type="ECO:0000256" key="12">
    <source>
        <dbReference type="ARBA" id="ARBA00047353"/>
    </source>
</evidence>
<evidence type="ECO:0000256" key="1">
    <source>
        <dbReference type="ARBA" id="ARBA00001946"/>
    </source>
</evidence>
<comment type="catalytic activity">
    <reaction evidence="12">
        <text>n isopentenyl diphosphate + (2E,6E)-farnesyl diphosphate = a di-trans,poly-cis-polyprenyl diphosphate + n diphosphate</text>
        <dbReference type="Rhea" id="RHEA:53008"/>
        <dbReference type="Rhea" id="RHEA-COMP:19494"/>
        <dbReference type="ChEBI" id="CHEBI:33019"/>
        <dbReference type="ChEBI" id="CHEBI:128769"/>
        <dbReference type="ChEBI" id="CHEBI:136960"/>
        <dbReference type="ChEBI" id="CHEBI:175763"/>
        <dbReference type="EC" id="2.5.1.87"/>
    </reaction>
</comment>
<keyword evidence="8" id="KW-0256">Endoplasmic reticulum</keyword>
<dbReference type="InterPro" id="IPR036424">
    <property type="entry name" value="UPP_synth-like_sf"/>
</dbReference>
<protein>
    <recommendedName>
        <fullName evidence="5">ditrans,polycis-polyprenyl diphosphate synthase [(2E,6E)-farnesyldiphosphate specific]</fullName>
        <ecNumber evidence="5">2.5.1.87</ecNumber>
    </recommendedName>
</protein>
<dbReference type="Proteomes" id="UP001283361">
    <property type="component" value="Unassembled WGS sequence"/>
</dbReference>
<dbReference type="PANTHER" id="PTHR21528:SF0">
    <property type="entry name" value="DEHYDRODOLICHYL DIPHOSPHATE SYNTHASE COMPLEX SUBUNIT NUS1"/>
    <property type="match status" value="1"/>
</dbReference>
<evidence type="ECO:0000256" key="6">
    <source>
        <dbReference type="ARBA" id="ARBA00022679"/>
    </source>
</evidence>
<accession>A0AAE0Y4L0</accession>
<evidence type="ECO:0000256" key="7">
    <source>
        <dbReference type="ARBA" id="ARBA00022692"/>
    </source>
</evidence>
<evidence type="ECO:0000256" key="4">
    <source>
        <dbReference type="ARBA" id="ARBA00005432"/>
    </source>
</evidence>
<evidence type="ECO:0000256" key="9">
    <source>
        <dbReference type="ARBA" id="ARBA00022842"/>
    </source>
</evidence>
<comment type="subcellular location">
    <subcellularLocation>
        <location evidence="2">Endoplasmic reticulum membrane</location>
    </subcellularLocation>
</comment>
<keyword evidence="14" id="KW-1185">Reference proteome</keyword>
<keyword evidence="11" id="KW-0472">Membrane</keyword>
<keyword evidence="6" id="KW-0808">Transferase</keyword>
<reference evidence="13" key="1">
    <citation type="journal article" date="2023" name="G3 (Bethesda)">
        <title>A reference genome for the long-term kleptoplast-retaining sea slug Elysia crispata morphotype clarki.</title>
        <authorList>
            <person name="Eastman K.E."/>
            <person name="Pendleton A.L."/>
            <person name="Shaikh M.A."/>
            <person name="Suttiyut T."/>
            <person name="Ogas R."/>
            <person name="Tomko P."/>
            <person name="Gavelis G."/>
            <person name="Widhalm J.R."/>
            <person name="Wisecaver J.H."/>
        </authorList>
    </citation>
    <scope>NUCLEOTIDE SEQUENCE</scope>
    <source>
        <strain evidence="13">ECLA1</strain>
    </source>
</reference>
<dbReference type="AlphaFoldDB" id="A0AAE0Y4L0"/>
<dbReference type="EC" id="2.5.1.87" evidence="5"/>
<comment type="caution">
    <text evidence="13">The sequence shown here is derived from an EMBL/GenBank/DDBJ whole genome shotgun (WGS) entry which is preliminary data.</text>
</comment>
<dbReference type="InterPro" id="IPR038887">
    <property type="entry name" value="Nus1/NgBR"/>
</dbReference>
<evidence type="ECO:0000256" key="10">
    <source>
        <dbReference type="ARBA" id="ARBA00022989"/>
    </source>
</evidence>
<dbReference type="PANTHER" id="PTHR21528">
    <property type="entry name" value="DEHYDRODOLICHYL DIPHOSPHATE SYNTHASE COMPLEX SUBUNIT NUS1"/>
    <property type="match status" value="1"/>
</dbReference>
<gene>
    <name evidence="13" type="ORF">RRG08_009737</name>
</gene>
<keyword evidence="10" id="KW-1133">Transmembrane helix</keyword>